<gene>
    <name evidence="1" type="ORF">BTR14_08815</name>
</gene>
<proteinExistence type="predicted"/>
<protein>
    <submittedName>
        <fullName evidence="1">Uncharacterized protein</fullName>
    </submittedName>
</protein>
<sequence length="81" mass="8693">MDDKDVFAVWLADAVLQTSGDPIAAASLNQMSEEANTSAEFAAKLEEAASQKKRPGDFGVEFIGPLLPLLLVTLGQELWKS</sequence>
<dbReference type="RefSeq" id="WP_081175597.1">
    <property type="nucleotide sequence ID" value="NZ_MSPX01000006.1"/>
</dbReference>
<organism evidence="1 2">
    <name type="scientific">Xaviernesmea rhizosphaerae</name>
    <dbReference type="NCBI Taxonomy" id="1672749"/>
    <lineage>
        <taxon>Bacteria</taxon>
        <taxon>Pseudomonadati</taxon>
        <taxon>Pseudomonadota</taxon>
        <taxon>Alphaproteobacteria</taxon>
        <taxon>Hyphomicrobiales</taxon>
        <taxon>Rhizobiaceae</taxon>
        <taxon>Rhizobium/Agrobacterium group</taxon>
        <taxon>Xaviernesmea</taxon>
    </lineage>
</organism>
<name>A0ABX3PEB6_9HYPH</name>
<dbReference type="Proteomes" id="UP000192652">
    <property type="component" value="Unassembled WGS sequence"/>
</dbReference>
<dbReference type="EMBL" id="MSPX01000006">
    <property type="protein sequence ID" value="OQP86550.1"/>
    <property type="molecule type" value="Genomic_DNA"/>
</dbReference>
<accession>A0ABX3PEB6</accession>
<reference evidence="1 2" key="1">
    <citation type="journal article" date="2017" name="Antonie Van Leeuwenhoek">
        <title>Rhizobium rhizosphaerae sp. nov., a novel species isolated from rice rhizosphere.</title>
        <authorList>
            <person name="Zhao J.J."/>
            <person name="Zhang J."/>
            <person name="Zhang R.J."/>
            <person name="Zhang C.W."/>
            <person name="Yin H.Q."/>
            <person name="Zhang X.X."/>
        </authorList>
    </citation>
    <scope>NUCLEOTIDE SEQUENCE [LARGE SCALE GENOMIC DNA]</scope>
    <source>
        <strain evidence="1 2">RD15</strain>
    </source>
</reference>
<evidence type="ECO:0000313" key="2">
    <source>
        <dbReference type="Proteomes" id="UP000192652"/>
    </source>
</evidence>
<evidence type="ECO:0000313" key="1">
    <source>
        <dbReference type="EMBL" id="OQP86550.1"/>
    </source>
</evidence>
<keyword evidence="2" id="KW-1185">Reference proteome</keyword>
<comment type="caution">
    <text evidence="1">The sequence shown here is derived from an EMBL/GenBank/DDBJ whole genome shotgun (WGS) entry which is preliminary data.</text>
</comment>